<sequence length="152" mass="16801">MKFFPKTVITMIIIFGSNPVYGFLSCPQTEQQYQTWLFRQGGVVSSEQNKILLKQCYEEVKLQFEQEIRNRYGIDPSPSFGMGGVPPMKIPGMGTPGMGIPGMGIPGMGTPGTENRICSNGLYQGRIVDPNMCLMGQGAEMMEKFMKAFGSH</sequence>
<reference evidence="1" key="1">
    <citation type="submission" date="2019-02" db="EMBL/GenBank/DDBJ databases">
        <authorList>
            <person name="Gruber-Vodicka R. H."/>
            <person name="Seah K. B. B."/>
        </authorList>
    </citation>
    <scope>NUCLEOTIDE SEQUENCE</scope>
    <source>
        <strain evidence="1">BECK_BY1</strain>
    </source>
</reference>
<protein>
    <submittedName>
        <fullName evidence="1">Uncharacterized protein</fullName>
    </submittedName>
</protein>
<dbReference type="AlphaFoldDB" id="A0A451A8I6"/>
<gene>
    <name evidence="1" type="ORF">BECKTUN1418D_GA0071000_11734</name>
</gene>
<name>A0A451A8I6_9GAMM</name>
<evidence type="ECO:0000313" key="1">
    <source>
        <dbReference type="EMBL" id="VFK62347.1"/>
    </source>
</evidence>
<accession>A0A451A8I6</accession>
<dbReference type="EMBL" id="CAADFX010000173">
    <property type="protein sequence ID" value="VFK62347.1"/>
    <property type="molecule type" value="Genomic_DNA"/>
</dbReference>
<dbReference type="PROSITE" id="PS51257">
    <property type="entry name" value="PROKAR_LIPOPROTEIN"/>
    <property type="match status" value="1"/>
</dbReference>
<proteinExistence type="predicted"/>
<organism evidence="1">
    <name type="scientific">Candidatus Kentrum sp. TUN</name>
    <dbReference type="NCBI Taxonomy" id="2126343"/>
    <lineage>
        <taxon>Bacteria</taxon>
        <taxon>Pseudomonadati</taxon>
        <taxon>Pseudomonadota</taxon>
        <taxon>Gammaproteobacteria</taxon>
        <taxon>Candidatus Kentrum</taxon>
    </lineage>
</organism>